<protein>
    <submittedName>
        <fullName evidence="2">Uncharacterized protein</fullName>
    </submittedName>
</protein>
<name>A0A2A6BNK5_PRIPA</name>
<accession>A0A8R1Z4M8</accession>
<sequence>MVSTDNKAGWTGCHNTDCAVDPPAATSDAAAAAAAWVVPLAPSAAAACAASGASAGCGVRGAAGAACAATDGAACAAAGASAAWVVRPGPPDAAAWAVPRTAPGGTRAGRFCKEMRFKTTSQFCSWSAFHARFGVALRCSTECRTLSCWAMSSAVELRCCCCCCTGIGCRGGCEEPGGKGSEGSEGSGGVGVGARIDEAEGEGGSGGTGAGAGGREAGRWGAGAGGWPAAARNSANSFSCWPIVCRNFLQIDQSLVTSSPCPVTGNVLFHVVNPVVV</sequence>
<keyword evidence="3" id="KW-1185">Reference proteome</keyword>
<organism evidence="2 3">
    <name type="scientific">Pristionchus pacificus</name>
    <name type="common">Parasitic nematode worm</name>
    <dbReference type="NCBI Taxonomy" id="54126"/>
    <lineage>
        <taxon>Eukaryota</taxon>
        <taxon>Metazoa</taxon>
        <taxon>Ecdysozoa</taxon>
        <taxon>Nematoda</taxon>
        <taxon>Chromadorea</taxon>
        <taxon>Rhabditida</taxon>
        <taxon>Rhabditina</taxon>
        <taxon>Diplogasteromorpha</taxon>
        <taxon>Diplogasteroidea</taxon>
        <taxon>Neodiplogasteridae</taxon>
        <taxon>Pristionchus</taxon>
    </lineage>
</organism>
<dbReference type="Proteomes" id="UP000005239">
    <property type="component" value="Unassembled WGS sequence"/>
</dbReference>
<reference evidence="2" key="2">
    <citation type="submission" date="2022-06" db="UniProtKB">
        <authorList>
            <consortium name="EnsemblMetazoa"/>
        </authorList>
    </citation>
    <scope>IDENTIFICATION</scope>
    <source>
        <strain evidence="2">PS312</strain>
    </source>
</reference>
<feature type="compositionally biased region" description="Gly residues" evidence="1">
    <location>
        <begin position="179"/>
        <end position="192"/>
    </location>
</feature>
<reference evidence="3" key="1">
    <citation type="journal article" date="2008" name="Nat. Genet.">
        <title>The Pristionchus pacificus genome provides a unique perspective on nematode lifestyle and parasitism.</title>
        <authorList>
            <person name="Dieterich C."/>
            <person name="Clifton S.W."/>
            <person name="Schuster L.N."/>
            <person name="Chinwalla A."/>
            <person name="Delehaunty K."/>
            <person name="Dinkelacker I."/>
            <person name="Fulton L."/>
            <person name="Fulton R."/>
            <person name="Godfrey J."/>
            <person name="Minx P."/>
            <person name="Mitreva M."/>
            <person name="Roeseler W."/>
            <person name="Tian H."/>
            <person name="Witte H."/>
            <person name="Yang S.P."/>
            <person name="Wilson R.K."/>
            <person name="Sommer R.J."/>
        </authorList>
    </citation>
    <scope>NUCLEOTIDE SEQUENCE [LARGE SCALE GENOMIC DNA]</scope>
    <source>
        <strain evidence="3">PS312</strain>
    </source>
</reference>
<accession>A0A2A6BNK5</accession>
<dbReference type="AlphaFoldDB" id="A0A2A6BNK5"/>
<proteinExistence type="predicted"/>
<evidence type="ECO:0000313" key="3">
    <source>
        <dbReference type="Proteomes" id="UP000005239"/>
    </source>
</evidence>
<feature type="compositionally biased region" description="Gly residues" evidence="1">
    <location>
        <begin position="202"/>
        <end position="217"/>
    </location>
</feature>
<gene>
    <name evidence="2" type="primary">WBGene00282383</name>
</gene>
<evidence type="ECO:0000313" key="2">
    <source>
        <dbReference type="EnsemblMetazoa" id="PPA44014.1"/>
    </source>
</evidence>
<evidence type="ECO:0000256" key="1">
    <source>
        <dbReference type="SAM" id="MobiDB-lite"/>
    </source>
</evidence>
<feature type="region of interest" description="Disordered" evidence="1">
    <location>
        <begin position="179"/>
        <end position="217"/>
    </location>
</feature>
<dbReference type="EnsemblMetazoa" id="PPA44014.1">
    <property type="protein sequence ID" value="PPA44014.1"/>
    <property type="gene ID" value="WBGene00282383"/>
</dbReference>